<dbReference type="EMBL" id="SPQC01000014">
    <property type="protein sequence ID" value="TFU22709.1"/>
    <property type="molecule type" value="Genomic_DNA"/>
</dbReference>
<organism evidence="2 3">
    <name type="scientific">Rothia nasimurium</name>
    <dbReference type="NCBI Taxonomy" id="85336"/>
    <lineage>
        <taxon>Bacteria</taxon>
        <taxon>Bacillati</taxon>
        <taxon>Actinomycetota</taxon>
        <taxon>Actinomycetes</taxon>
        <taxon>Micrococcales</taxon>
        <taxon>Micrococcaceae</taxon>
        <taxon>Rothia</taxon>
    </lineage>
</organism>
<dbReference type="OrthoDB" id="2570531at2"/>
<dbReference type="SUPFAM" id="SSF56112">
    <property type="entry name" value="Protein kinase-like (PK-like)"/>
    <property type="match status" value="1"/>
</dbReference>
<dbReference type="Gene3D" id="3.90.1200.10">
    <property type="match status" value="1"/>
</dbReference>
<evidence type="ECO:0000313" key="3">
    <source>
        <dbReference type="Proteomes" id="UP000297951"/>
    </source>
</evidence>
<name>A0A4Y9F448_9MICC</name>
<dbReference type="Pfam" id="PF01636">
    <property type="entry name" value="APH"/>
    <property type="match status" value="1"/>
</dbReference>
<accession>A0A4Y9F448</accession>
<proteinExistence type="predicted"/>
<gene>
    <name evidence="2" type="ORF">E4U03_05025</name>
</gene>
<dbReference type="RefSeq" id="WP_135012087.1">
    <property type="nucleotide sequence ID" value="NZ_JADGLK010000014.1"/>
</dbReference>
<dbReference type="AlphaFoldDB" id="A0A4Y9F448"/>
<evidence type="ECO:0000259" key="1">
    <source>
        <dbReference type="Pfam" id="PF01636"/>
    </source>
</evidence>
<evidence type="ECO:0000313" key="2">
    <source>
        <dbReference type="EMBL" id="TFU22709.1"/>
    </source>
</evidence>
<reference evidence="2 3" key="1">
    <citation type="submission" date="2019-03" db="EMBL/GenBank/DDBJ databases">
        <title>Diversity of the mouse oral microbiome.</title>
        <authorList>
            <person name="Joseph S."/>
            <person name="Aduse-Opoku J."/>
            <person name="Curtis M."/>
            <person name="Wade W."/>
            <person name="Hashim A."/>
        </authorList>
    </citation>
    <scope>NUCLEOTIDE SEQUENCE [LARGE SCALE GENOMIC DNA]</scope>
    <source>
        <strain evidence="3">irhom_31</strain>
    </source>
</reference>
<dbReference type="PROSITE" id="PS00109">
    <property type="entry name" value="PROTEIN_KINASE_TYR"/>
    <property type="match status" value="1"/>
</dbReference>
<protein>
    <recommendedName>
        <fullName evidence="1">Aminoglycoside phosphotransferase domain-containing protein</fullName>
    </recommendedName>
</protein>
<sequence>MSDQTASAVATSQRATWADLPRSVQAWVEEELGSPVVGAESQSGGYSLGTADRLVTASGHRAFLKAVDASLHPHTADLHRQEGRITASFPSSTPIPSVLATRDFPEADDAGWVALLLEDIEGWHPASPWQKEELAAVFRSLESMSRVPVDPDLNLPTTEADLTEELIFWYKLARGVTQEHLVYVQATDSYQQLVQLLPFINMKAAEFAAFVDEHLVAHLAGSSYVHTDLRGDNILIRPTGEAILIDWPWATVGNTQIDWASVATDALIADPELTLAEVYELMPTSGRPAIGFLQATVVALAGYYLYASIQKPSDSTNSSLVSMRAHRASALLTRLAQGKK</sequence>
<dbReference type="InterPro" id="IPR011009">
    <property type="entry name" value="Kinase-like_dom_sf"/>
</dbReference>
<dbReference type="Proteomes" id="UP000297951">
    <property type="component" value="Unassembled WGS sequence"/>
</dbReference>
<comment type="caution">
    <text evidence="2">The sequence shown here is derived from an EMBL/GenBank/DDBJ whole genome shotgun (WGS) entry which is preliminary data.</text>
</comment>
<dbReference type="GO" id="GO:0004672">
    <property type="term" value="F:protein kinase activity"/>
    <property type="evidence" value="ECO:0007669"/>
    <property type="project" value="InterPro"/>
</dbReference>
<feature type="domain" description="Aminoglycoside phosphotransferase" evidence="1">
    <location>
        <begin position="61"/>
        <end position="270"/>
    </location>
</feature>
<dbReference type="InterPro" id="IPR002575">
    <property type="entry name" value="Aminoglycoside_PTrfase"/>
</dbReference>
<dbReference type="InterPro" id="IPR008266">
    <property type="entry name" value="Tyr_kinase_AS"/>
</dbReference>